<feature type="region of interest" description="Disordered" evidence="1">
    <location>
        <begin position="1"/>
        <end position="29"/>
    </location>
</feature>
<reference evidence="3" key="1">
    <citation type="submission" date="2023-02" db="EMBL/GenBank/DDBJ databases">
        <title>Identification and recombinant expression of a fungal hydrolase from Papiliotrema laurentii that hydrolyzes apple cutin and clears colloidal polyester polyurethane.</title>
        <authorList>
            <consortium name="DOE Joint Genome Institute"/>
            <person name="Roman V.A."/>
            <person name="Bojanowski C."/>
            <person name="Crable B.R."/>
            <person name="Wagner D.N."/>
            <person name="Hung C.S."/>
            <person name="Nadeau L.J."/>
            <person name="Schratz L."/>
            <person name="Haridas S."/>
            <person name="Pangilinan J."/>
            <person name="Lipzen A."/>
            <person name="Na H."/>
            <person name="Yan M."/>
            <person name="Ng V."/>
            <person name="Grigoriev I.V."/>
            <person name="Spatafora J.W."/>
            <person name="Barlow D."/>
            <person name="Biffinger J."/>
            <person name="Kelley-Loughnane N."/>
            <person name="Varaljay V.A."/>
            <person name="Crookes-Goodson W.J."/>
        </authorList>
    </citation>
    <scope>NUCLEOTIDE SEQUENCE</scope>
    <source>
        <strain evidence="3">5307AH</strain>
    </source>
</reference>
<sequence>MSDIPLQPIGKSKPSPPPRHPDASPGSLGAAYRQAEEKARAAVHLQEGGLDTISIWGLAASAWFGILAIPLLLFPRILLFFAQTPPPKTNLAAAAAGLDRDHYDTLTPLESFLCLCLSLGLFAMGLITLFVIAPSYTPPSSNPSRWPALAVIVGLCSLVSVIAYNSPIGGLGTLVAAGNTIIAVWGWWVVVFGQGRSRLQKVTHKHDRWKKL</sequence>
<gene>
    <name evidence="3" type="ORF">DB88DRAFT_510098</name>
</gene>
<keyword evidence="2" id="KW-0472">Membrane</keyword>
<organism evidence="3 4">
    <name type="scientific">Papiliotrema laurentii</name>
    <name type="common">Cryptococcus laurentii</name>
    <dbReference type="NCBI Taxonomy" id="5418"/>
    <lineage>
        <taxon>Eukaryota</taxon>
        <taxon>Fungi</taxon>
        <taxon>Dikarya</taxon>
        <taxon>Basidiomycota</taxon>
        <taxon>Agaricomycotina</taxon>
        <taxon>Tremellomycetes</taxon>
        <taxon>Tremellales</taxon>
        <taxon>Rhynchogastremaceae</taxon>
        <taxon>Papiliotrema</taxon>
    </lineage>
</organism>
<feature type="transmembrane region" description="Helical" evidence="2">
    <location>
        <begin position="145"/>
        <end position="164"/>
    </location>
</feature>
<name>A0AAD9L768_PAPLA</name>
<dbReference type="AlphaFoldDB" id="A0AAD9L768"/>
<keyword evidence="4" id="KW-1185">Reference proteome</keyword>
<evidence type="ECO:0000313" key="3">
    <source>
        <dbReference type="EMBL" id="KAK1925044.1"/>
    </source>
</evidence>
<keyword evidence="2" id="KW-0812">Transmembrane</keyword>
<evidence type="ECO:0000256" key="1">
    <source>
        <dbReference type="SAM" id="MobiDB-lite"/>
    </source>
</evidence>
<accession>A0AAD9L768</accession>
<dbReference type="EMBL" id="JAODAN010000004">
    <property type="protein sequence ID" value="KAK1925044.1"/>
    <property type="molecule type" value="Genomic_DNA"/>
</dbReference>
<keyword evidence="2" id="KW-1133">Transmembrane helix</keyword>
<comment type="caution">
    <text evidence="3">The sequence shown here is derived from an EMBL/GenBank/DDBJ whole genome shotgun (WGS) entry which is preliminary data.</text>
</comment>
<proteinExistence type="predicted"/>
<dbReference type="Proteomes" id="UP001182556">
    <property type="component" value="Unassembled WGS sequence"/>
</dbReference>
<feature type="transmembrane region" description="Helical" evidence="2">
    <location>
        <begin position="53"/>
        <end position="74"/>
    </location>
</feature>
<evidence type="ECO:0000313" key="4">
    <source>
        <dbReference type="Proteomes" id="UP001182556"/>
    </source>
</evidence>
<feature type="transmembrane region" description="Helical" evidence="2">
    <location>
        <begin position="112"/>
        <end position="133"/>
    </location>
</feature>
<protein>
    <submittedName>
        <fullName evidence="3">Uncharacterized protein</fullName>
    </submittedName>
</protein>
<evidence type="ECO:0000256" key="2">
    <source>
        <dbReference type="SAM" id="Phobius"/>
    </source>
</evidence>
<feature type="transmembrane region" description="Helical" evidence="2">
    <location>
        <begin position="171"/>
        <end position="190"/>
    </location>
</feature>